<evidence type="ECO:0000313" key="2">
    <source>
        <dbReference type="EMBL" id="OMP13952.1"/>
    </source>
</evidence>
<sequence length="85" mass="9413">MGRRIEQQKREERLKMRNQIKEQSGGAILEGNPRKSGGVGSRGSSFKTELKREGKEVNFASQLKSGRSWVSNCIRGFQIGSSIGS</sequence>
<dbReference type="Proteomes" id="UP000187203">
    <property type="component" value="Unassembled WGS sequence"/>
</dbReference>
<reference evidence="3" key="1">
    <citation type="submission" date="2013-09" db="EMBL/GenBank/DDBJ databases">
        <title>Corchorus olitorius genome sequencing.</title>
        <authorList>
            <person name="Alam M."/>
            <person name="Haque M.S."/>
            <person name="Islam M.S."/>
            <person name="Emdad E.M."/>
            <person name="Islam M.M."/>
            <person name="Ahmed B."/>
            <person name="Halim A."/>
            <person name="Hossen Q.M.M."/>
            <person name="Hossain M.Z."/>
            <person name="Ahmed R."/>
            <person name="Khan M.M."/>
            <person name="Islam R."/>
            <person name="Rashid M.M."/>
            <person name="Khan S.A."/>
            <person name="Rahman M.S."/>
            <person name="Alam M."/>
            <person name="Yahiya A.S."/>
            <person name="Khan M.S."/>
            <person name="Azam M.S."/>
            <person name="Haque T."/>
            <person name="Lashkar M.Z.H."/>
            <person name="Akhand A.I."/>
            <person name="Morshed G."/>
            <person name="Roy S."/>
            <person name="Uddin K.S."/>
            <person name="Rabeya T."/>
            <person name="Hossain A.S."/>
            <person name="Chowdhury A."/>
            <person name="Snigdha A.R."/>
            <person name="Mortoza M.S."/>
            <person name="Matin S.A."/>
            <person name="Hoque S.M.E."/>
            <person name="Islam M.K."/>
            <person name="Roy D.K."/>
            <person name="Haider R."/>
            <person name="Moosa M.M."/>
            <person name="Elias S.M."/>
            <person name="Hasan A.M."/>
            <person name="Jahan S."/>
            <person name="Shafiuddin M."/>
            <person name="Mahmood N."/>
            <person name="Shommy N.S."/>
        </authorList>
    </citation>
    <scope>NUCLEOTIDE SEQUENCE [LARGE SCALE GENOMIC DNA]</scope>
    <source>
        <strain evidence="3">cv. O-4</strain>
    </source>
</reference>
<accession>A0A1R3L3M9</accession>
<feature type="region of interest" description="Disordered" evidence="1">
    <location>
        <begin position="17"/>
        <end position="51"/>
    </location>
</feature>
<protein>
    <submittedName>
        <fullName evidence="2">Uncharacterized protein</fullName>
    </submittedName>
</protein>
<dbReference type="EMBL" id="AWUE01002719">
    <property type="protein sequence ID" value="OMP13952.1"/>
    <property type="molecule type" value="Genomic_DNA"/>
</dbReference>
<evidence type="ECO:0000256" key="1">
    <source>
        <dbReference type="SAM" id="MobiDB-lite"/>
    </source>
</evidence>
<comment type="caution">
    <text evidence="2">The sequence shown here is derived from an EMBL/GenBank/DDBJ whole genome shotgun (WGS) entry which is preliminary data.</text>
</comment>
<proteinExistence type="predicted"/>
<organism evidence="2 3">
    <name type="scientific">Corchorus olitorius</name>
    <dbReference type="NCBI Taxonomy" id="93759"/>
    <lineage>
        <taxon>Eukaryota</taxon>
        <taxon>Viridiplantae</taxon>
        <taxon>Streptophyta</taxon>
        <taxon>Embryophyta</taxon>
        <taxon>Tracheophyta</taxon>
        <taxon>Spermatophyta</taxon>
        <taxon>Magnoliopsida</taxon>
        <taxon>eudicotyledons</taxon>
        <taxon>Gunneridae</taxon>
        <taxon>Pentapetalae</taxon>
        <taxon>rosids</taxon>
        <taxon>malvids</taxon>
        <taxon>Malvales</taxon>
        <taxon>Malvaceae</taxon>
        <taxon>Grewioideae</taxon>
        <taxon>Apeibeae</taxon>
        <taxon>Corchorus</taxon>
    </lineage>
</organism>
<name>A0A1R3L3M9_9ROSI</name>
<keyword evidence="3" id="KW-1185">Reference proteome</keyword>
<dbReference type="AlphaFoldDB" id="A0A1R3L3M9"/>
<evidence type="ECO:0000313" key="3">
    <source>
        <dbReference type="Proteomes" id="UP000187203"/>
    </source>
</evidence>
<gene>
    <name evidence="2" type="ORF">COLO4_00564</name>
</gene>